<organism evidence="3 4">
    <name type="scientific">Leucobacter luti</name>
    <dbReference type="NCBI Taxonomy" id="340320"/>
    <lineage>
        <taxon>Bacteria</taxon>
        <taxon>Bacillati</taxon>
        <taxon>Actinomycetota</taxon>
        <taxon>Actinomycetes</taxon>
        <taxon>Micrococcales</taxon>
        <taxon>Microbacteriaceae</taxon>
        <taxon>Leucobacter</taxon>
    </lineage>
</organism>
<evidence type="ECO:0000313" key="4">
    <source>
        <dbReference type="Proteomes" id="UP000295601"/>
    </source>
</evidence>
<feature type="transmembrane region" description="Helical" evidence="2">
    <location>
        <begin position="933"/>
        <end position="954"/>
    </location>
</feature>
<keyword evidence="2" id="KW-1133">Transmembrane helix</keyword>
<evidence type="ECO:0000256" key="2">
    <source>
        <dbReference type="SAM" id="Phobius"/>
    </source>
</evidence>
<proteinExistence type="predicted"/>
<evidence type="ECO:0000313" key="3">
    <source>
        <dbReference type="EMBL" id="TDP89525.1"/>
    </source>
</evidence>
<feature type="compositionally biased region" description="Acidic residues" evidence="1">
    <location>
        <begin position="972"/>
        <end position="983"/>
    </location>
</feature>
<dbReference type="RefSeq" id="WP_133617778.1">
    <property type="nucleotide sequence ID" value="NZ_SNYA01000009.1"/>
</dbReference>
<comment type="caution">
    <text evidence="3">The sequence shown here is derived from an EMBL/GenBank/DDBJ whole genome shotgun (WGS) entry which is preliminary data.</text>
</comment>
<dbReference type="OrthoDB" id="3242564at2"/>
<keyword evidence="2" id="KW-0812">Transmembrane</keyword>
<feature type="region of interest" description="Disordered" evidence="1">
    <location>
        <begin position="964"/>
        <end position="983"/>
    </location>
</feature>
<name>A0A4R6RTC7_9MICO</name>
<dbReference type="Proteomes" id="UP000295601">
    <property type="component" value="Unassembled WGS sequence"/>
</dbReference>
<gene>
    <name evidence="3" type="ORF">EDF62_3256</name>
</gene>
<accession>A0A4R6RTC7</accession>
<dbReference type="AlphaFoldDB" id="A0A4R6RTC7"/>
<reference evidence="3 4" key="1">
    <citation type="submission" date="2019-03" db="EMBL/GenBank/DDBJ databases">
        <title>Genomic analyses of the natural microbiome of Caenorhabditis elegans.</title>
        <authorList>
            <person name="Samuel B."/>
        </authorList>
    </citation>
    <scope>NUCLEOTIDE SEQUENCE [LARGE SCALE GENOMIC DNA]</scope>
    <source>
        <strain evidence="3 4">JUb18</strain>
    </source>
</reference>
<keyword evidence="4" id="KW-1185">Reference proteome</keyword>
<keyword evidence="2" id="KW-0472">Membrane</keyword>
<sequence length="983" mass="105174">MSATTTLSPPAPRARRRIGKKLTAVMLAGLVVTGGAVVFDTSAPAAQAVTNGARITAAGTTTIGNWIAQNGKRTYCVEIFKDLPTDGTASNDVTSLPASAVTDYWAADLGVQVGQSGQGALSGHDFKVFRYVIDKFGETADADQAASVQLAIWKIRGSTGTGGYHEILNGWVKALPSHSATADGYIAEANAWLNAGGDFSGSGSGAPTGNPTFLPNVQNPYVGQIDVPESTTELKLTNGIFTSSGNASISFPGGAAAGTKVSYQGIPPTAETWDRYYTITLNGKYRFESWGLPGCEFLSGYSSQSHCWPGEHVEKSGNFEAQLVDPDTLWAPELSTETPSKVVGEGEKFADTVTFYPSKAGSGIWRWAQNSKGEKRYAPIKATGTLYGPFLQDPALNPAGAPPNGAPVAATAEITTDSGRDHSQPQTYEVKTDAVSEEAGFYTWVWNIDSKDQEASVTGAARNMLPANYFFTDGYGQATEGQHSPTQVRLTTELSTDSVSIGDSFTDTLNVTLAKGGWLQGDDGKRLPFTITGTAYLSEEKPAQTPTAPEGAEVLGTVTATTSSPEETIVSDPIYVPLSAKGNFVTMQWCFSPENQPAASAGKVEAWCDDYGVAAETAEIVRPEVSTTAQVTGTVRGDVQDTAIVTGGMPDLPASIDFTAYLKPEAGEPKYDENWKAVVEQKPVLDEDGKPVLDEDGEPTFEEVPVLWTEDEVSDPDAVCEAQPVAHTDRVNVNGVGQYESPAVRAETEGTLYWVEELFVVDPETDEEVSLHRGKCGLPNETTEIEKPVVTTKAVDEAFPGDEIWDTAIVEGPLSEREEISYEVTFEAFHREKGETTEVNEELCTTDTKVRETDEPTKVSEEGEYLSEKWKVNTKHVGEILWVETLWQVEKTDEGENRYELHRGKCGEKDEITRVVKPAATIAVINTGTDNGLLIGGIAGGVLVLAGLAIAFIVRGRRKAASTDNTSIDQGELSDEGVDSELV</sequence>
<protein>
    <submittedName>
        <fullName evidence="3">Uncharacterized protein</fullName>
    </submittedName>
</protein>
<dbReference type="EMBL" id="SNYA01000009">
    <property type="protein sequence ID" value="TDP89525.1"/>
    <property type="molecule type" value="Genomic_DNA"/>
</dbReference>
<evidence type="ECO:0000256" key="1">
    <source>
        <dbReference type="SAM" id="MobiDB-lite"/>
    </source>
</evidence>